<accession>A0A388JV62</accession>
<dbReference type="InterPro" id="IPR011333">
    <property type="entry name" value="SKP1/BTB/POZ_sf"/>
</dbReference>
<name>A0A388JV62_CHABU</name>
<feature type="compositionally biased region" description="Polar residues" evidence="2">
    <location>
        <begin position="76"/>
        <end position="88"/>
    </location>
</feature>
<evidence type="ECO:0000313" key="5">
    <source>
        <dbReference type="Proteomes" id="UP000265515"/>
    </source>
</evidence>
<dbReference type="Pfam" id="PF02214">
    <property type="entry name" value="BTB_2"/>
    <property type="match status" value="1"/>
</dbReference>
<sequence>MLLKTRNSEGKYFVTRSSSMSHSKTNATGEYAGRHIQVETLRCSMDSIYFEDNNSQMEAQPDGGGLVVGTGTSPADWSSWQGSGNRNAASKDHSRPPPEIVYLNVGGVHLATSPDTLRTDRSSMLAVMQRWEWRIPSKEKCEIFIDRDGERFKHVLNYLRNGTVHLGQEPQDRVRYFELLEEAEYFNLDGMKQLLIEGLKKIDEESVKPRYDLGLRHDLVDVLGKLTSRERSLFQELLTLLGLLVTDPPLSHKSHVNDFEFRLDDDF</sequence>
<evidence type="ECO:0000259" key="3">
    <source>
        <dbReference type="SMART" id="SM00225"/>
    </source>
</evidence>
<gene>
    <name evidence="4" type="ORF">CBR_g23172</name>
</gene>
<feature type="domain" description="BTB" evidence="3">
    <location>
        <begin position="99"/>
        <end position="203"/>
    </location>
</feature>
<evidence type="ECO:0000256" key="1">
    <source>
        <dbReference type="ARBA" id="ARBA00004906"/>
    </source>
</evidence>
<dbReference type="PANTHER" id="PTHR11145">
    <property type="entry name" value="BTB/POZ DOMAIN-CONTAINING ADAPTER FOR CUL3-MEDIATED RHOA DEGRADATION PROTEIN FAMILY MEMBER"/>
    <property type="match status" value="1"/>
</dbReference>
<dbReference type="Proteomes" id="UP000265515">
    <property type="component" value="Unassembled WGS sequence"/>
</dbReference>
<feature type="region of interest" description="Disordered" evidence="2">
    <location>
        <begin position="76"/>
        <end position="96"/>
    </location>
</feature>
<dbReference type="EMBL" id="BFEA01000022">
    <property type="protein sequence ID" value="GBG61657.1"/>
    <property type="molecule type" value="Genomic_DNA"/>
</dbReference>
<reference evidence="4 5" key="1">
    <citation type="journal article" date="2018" name="Cell">
        <title>The Chara Genome: Secondary Complexity and Implications for Plant Terrestrialization.</title>
        <authorList>
            <person name="Nishiyama T."/>
            <person name="Sakayama H."/>
            <person name="Vries J.D."/>
            <person name="Buschmann H."/>
            <person name="Saint-Marcoux D."/>
            <person name="Ullrich K.K."/>
            <person name="Haas F.B."/>
            <person name="Vanderstraeten L."/>
            <person name="Becker D."/>
            <person name="Lang D."/>
            <person name="Vosolsobe S."/>
            <person name="Rombauts S."/>
            <person name="Wilhelmsson P.K.I."/>
            <person name="Janitza P."/>
            <person name="Kern R."/>
            <person name="Heyl A."/>
            <person name="Rumpler F."/>
            <person name="Villalobos L.I.A.C."/>
            <person name="Clay J.M."/>
            <person name="Skokan R."/>
            <person name="Toyoda A."/>
            <person name="Suzuki Y."/>
            <person name="Kagoshima H."/>
            <person name="Schijlen E."/>
            <person name="Tajeshwar N."/>
            <person name="Catarino B."/>
            <person name="Hetherington A.J."/>
            <person name="Saltykova A."/>
            <person name="Bonnot C."/>
            <person name="Breuninger H."/>
            <person name="Symeonidi A."/>
            <person name="Radhakrishnan G.V."/>
            <person name="Van Nieuwerburgh F."/>
            <person name="Deforce D."/>
            <person name="Chang C."/>
            <person name="Karol K.G."/>
            <person name="Hedrich R."/>
            <person name="Ulvskov P."/>
            <person name="Glockner G."/>
            <person name="Delwiche C.F."/>
            <person name="Petrasek J."/>
            <person name="Van de Peer Y."/>
            <person name="Friml J."/>
            <person name="Beilby M."/>
            <person name="Dolan L."/>
            <person name="Kohara Y."/>
            <person name="Sugano S."/>
            <person name="Fujiyama A."/>
            <person name="Delaux P.-M."/>
            <person name="Quint M."/>
            <person name="TheiBen G."/>
            <person name="Hagemann M."/>
            <person name="Harholt J."/>
            <person name="Dunand C."/>
            <person name="Zachgo S."/>
            <person name="Langdale J."/>
            <person name="Maumus F."/>
            <person name="Straeten D.V.D."/>
            <person name="Gould S.B."/>
            <person name="Rensing S.A."/>
        </authorList>
    </citation>
    <scope>NUCLEOTIDE SEQUENCE [LARGE SCALE GENOMIC DNA]</scope>
    <source>
        <strain evidence="4 5">S276</strain>
    </source>
</reference>
<comment type="caution">
    <text evidence="4">The sequence shown here is derived from an EMBL/GenBank/DDBJ whole genome shotgun (WGS) entry which is preliminary data.</text>
</comment>
<dbReference type="InterPro" id="IPR000210">
    <property type="entry name" value="BTB/POZ_dom"/>
</dbReference>
<dbReference type="InterPro" id="IPR003131">
    <property type="entry name" value="T1-type_BTB"/>
</dbReference>
<evidence type="ECO:0000313" key="4">
    <source>
        <dbReference type="EMBL" id="GBG61657.1"/>
    </source>
</evidence>
<dbReference type="Gramene" id="GBG61657">
    <property type="protein sequence ID" value="GBG61657"/>
    <property type="gene ID" value="CBR_g23172"/>
</dbReference>
<keyword evidence="5" id="KW-1185">Reference proteome</keyword>
<evidence type="ECO:0000256" key="2">
    <source>
        <dbReference type="SAM" id="MobiDB-lite"/>
    </source>
</evidence>
<organism evidence="4 5">
    <name type="scientific">Chara braunii</name>
    <name type="common">Braun's stonewort</name>
    <dbReference type="NCBI Taxonomy" id="69332"/>
    <lineage>
        <taxon>Eukaryota</taxon>
        <taxon>Viridiplantae</taxon>
        <taxon>Streptophyta</taxon>
        <taxon>Charophyceae</taxon>
        <taxon>Charales</taxon>
        <taxon>Characeae</taxon>
        <taxon>Chara</taxon>
    </lineage>
</organism>
<proteinExistence type="predicted"/>
<dbReference type="SUPFAM" id="SSF54695">
    <property type="entry name" value="POZ domain"/>
    <property type="match status" value="1"/>
</dbReference>
<comment type="pathway">
    <text evidence="1">Protein modification; protein ubiquitination.</text>
</comment>
<dbReference type="SMART" id="SM00225">
    <property type="entry name" value="BTB"/>
    <property type="match status" value="1"/>
</dbReference>
<protein>
    <recommendedName>
        <fullName evidence="3">BTB domain-containing protein</fullName>
    </recommendedName>
</protein>
<dbReference type="AlphaFoldDB" id="A0A388JV62"/>
<dbReference type="OrthoDB" id="2414723at2759"/>
<dbReference type="GO" id="GO:0051260">
    <property type="term" value="P:protein homooligomerization"/>
    <property type="evidence" value="ECO:0007669"/>
    <property type="project" value="InterPro"/>
</dbReference>
<dbReference type="STRING" id="69332.A0A388JV62"/>
<dbReference type="InterPro" id="IPR045068">
    <property type="entry name" value="BACURD1-3"/>
</dbReference>
<dbReference type="Gene3D" id="3.30.710.10">
    <property type="entry name" value="Potassium Channel Kv1.1, Chain A"/>
    <property type="match status" value="1"/>
</dbReference>
<dbReference type="PANTHER" id="PTHR11145:SF8">
    <property type="entry name" value="RE57120P"/>
    <property type="match status" value="1"/>
</dbReference>